<reference evidence="3" key="1">
    <citation type="submission" date="2019-08" db="EMBL/GenBank/DDBJ databases">
        <title>The genome of the North American firefly Photinus pyralis.</title>
        <authorList>
            <consortium name="Photinus pyralis genome working group"/>
            <person name="Fallon T.R."/>
            <person name="Sander Lower S.E."/>
            <person name="Weng J.-K."/>
        </authorList>
    </citation>
    <scope>NUCLEOTIDE SEQUENCE</scope>
    <source>
        <strain evidence="3">TRF0915ILg1</strain>
        <tissue evidence="3">Whole body</tissue>
    </source>
</reference>
<dbReference type="OrthoDB" id="8069526at2759"/>
<evidence type="ECO:0000256" key="1">
    <source>
        <dbReference type="SAM" id="MobiDB-lite"/>
    </source>
</evidence>
<evidence type="ECO:0000313" key="3">
    <source>
        <dbReference type="EMBL" id="KAF2903978.1"/>
    </source>
</evidence>
<dbReference type="AlphaFoldDB" id="A0A8K0DIR3"/>
<organism evidence="3 4">
    <name type="scientific">Ignelater luminosus</name>
    <name type="common">Cucubano</name>
    <name type="synonym">Pyrophorus luminosus</name>
    <dbReference type="NCBI Taxonomy" id="2038154"/>
    <lineage>
        <taxon>Eukaryota</taxon>
        <taxon>Metazoa</taxon>
        <taxon>Ecdysozoa</taxon>
        <taxon>Arthropoda</taxon>
        <taxon>Hexapoda</taxon>
        <taxon>Insecta</taxon>
        <taxon>Pterygota</taxon>
        <taxon>Neoptera</taxon>
        <taxon>Endopterygota</taxon>
        <taxon>Coleoptera</taxon>
        <taxon>Polyphaga</taxon>
        <taxon>Elateriformia</taxon>
        <taxon>Elateroidea</taxon>
        <taxon>Elateridae</taxon>
        <taxon>Agrypninae</taxon>
        <taxon>Pyrophorini</taxon>
        <taxon>Ignelater</taxon>
    </lineage>
</organism>
<dbReference type="EMBL" id="VTPC01000885">
    <property type="protein sequence ID" value="KAF2903978.1"/>
    <property type="molecule type" value="Genomic_DNA"/>
</dbReference>
<gene>
    <name evidence="3" type="ORF">ILUMI_02196</name>
</gene>
<proteinExistence type="predicted"/>
<feature type="domain" description="Retroviral polymerase SH3-like" evidence="2">
    <location>
        <begin position="9"/>
        <end position="72"/>
    </location>
</feature>
<name>A0A8K0DIR3_IGNLU</name>
<feature type="region of interest" description="Disordered" evidence="1">
    <location>
        <begin position="181"/>
        <end position="203"/>
    </location>
</feature>
<accession>A0A8K0DIR3</accession>
<evidence type="ECO:0000259" key="2">
    <source>
        <dbReference type="Pfam" id="PF25597"/>
    </source>
</evidence>
<dbReference type="Pfam" id="PF25597">
    <property type="entry name" value="SH3_retrovirus"/>
    <property type="match status" value="1"/>
</dbReference>
<comment type="caution">
    <text evidence="3">The sequence shown here is derived from an EMBL/GenBank/DDBJ whole genome shotgun (WGS) entry which is preliminary data.</text>
</comment>
<dbReference type="Proteomes" id="UP000801492">
    <property type="component" value="Unassembled WGS sequence"/>
</dbReference>
<evidence type="ECO:0000313" key="4">
    <source>
        <dbReference type="Proteomes" id="UP000801492"/>
    </source>
</evidence>
<protein>
    <recommendedName>
        <fullName evidence="2">Retroviral polymerase SH3-like domain-containing protein</fullName>
    </recommendedName>
</protein>
<keyword evidence="4" id="KW-1185">Reference proteome</keyword>
<sequence>MGHIKTFGCIAFAHINAEKRRKLEGKAINLKLVTCGGEHKAYRSLHKNTCTVTISRDVEFIEEKSKKSSTTDDEDSKKMTDDRIGQLKDIEQDSLQEKFRQDYDEVFVAVVLAVAGIRNLKVKHLDVNEGAHAFSILGRKVNSSTNEEWVEVEEFLRYLKEPTNLKLKLGNREQVGKLDGYSDADWAGDQKNQKSTPSQPMDLKLKEMVTEFKAIKNKPRNISIINAYAPTETTKGETKQRFYERLEEASDLMPQEDMKR</sequence>
<dbReference type="InterPro" id="IPR057670">
    <property type="entry name" value="SH3_retrovirus"/>
</dbReference>